<feature type="compositionally biased region" description="Polar residues" evidence="1">
    <location>
        <begin position="617"/>
        <end position="636"/>
    </location>
</feature>
<keyword evidence="3" id="KW-1185">Reference proteome</keyword>
<protein>
    <submittedName>
        <fullName evidence="2">Uncharacterized protein</fullName>
    </submittedName>
</protein>
<gene>
    <name evidence="2" type="ORF">CMC5_046250</name>
</gene>
<dbReference type="RefSeq" id="WP_050432401.1">
    <property type="nucleotide sequence ID" value="NZ_CP012159.1"/>
</dbReference>
<feature type="compositionally biased region" description="Pro residues" evidence="1">
    <location>
        <begin position="653"/>
        <end position="676"/>
    </location>
</feature>
<organism evidence="2 3">
    <name type="scientific">Chondromyces crocatus</name>
    <dbReference type="NCBI Taxonomy" id="52"/>
    <lineage>
        <taxon>Bacteria</taxon>
        <taxon>Pseudomonadati</taxon>
        <taxon>Myxococcota</taxon>
        <taxon>Polyangia</taxon>
        <taxon>Polyangiales</taxon>
        <taxon>Polyangiaceae</taxon>
        <taxon>Chondromyces</taxon>
    </lineage>
</organism>
<accession>A0A0K1EHY3</accession>
<evidence type="ECO:0000313" key="2">
    <source>
        <dbReference type="EMBL" id="AKT40470.1"/>
    </source>
</evidence>
<dbReference type="EMBL" id="CP012159">
    <property type="protein sequence ID" value="AKT40470.1"/>
    <property type="molecule type" value="Genomic_DNA"/>
</dbReference>
<dbReference type="AlphaFoldDB" id="A0A0K1EHY3"/>
<feature type="compositionally biased region" description="Pro residues" evidence="1">
    <location>
        <begin position="572"/>
        <end position="587"/>
    </location>
</feature>
<feature type="region of interest" description="Disordered" evidence="1">
    <location>
        <begin position="464"/>
        <end position="676"/>
    </location>
</feature>
<proteinExistence type="predicted"/>
<evidence type="ECO:0000313" key="3">
    <source>
        <dbReference type="Proteomes" id="UP000067626"/>
    </source>
</evidence>
<feature type="compositionally biased region" description="Low complexity" evidence="1">
    <location>
        <begin position="538"/>
        <end position="571"/>
    </location>
</feature>
<dbReference type="KEGG" id="ccro:CMC5_046250"/>
<feature type="compositionally biased region" description="Gly residues" evidence="1">
    <location>
        <begin position="588"/>
        <end position="609"/>
    </location>
</feature>
<feature type="compositionally biased region" description="Polar residues" evidence="1">
    <location>
        <begin position="495"/>
        <end position="510"/>
    </location>
</feature>
<dbReference type="STRING" id="52.CMC5_046250"/>
<evidence type="ECO:0000256" key="1">
    <source>
        <dbReference type="SAM" id="MobiDB-lite"/>
    </source>
</evidence>
<sequence length="676" mass="70910">MFPFLLPLWEADVTARAAAEQGVAASVVDVGTGSLLTGAEGSLVAVARNPRSEYGLALTGAYARASYFSIGEGGGALPRDSASTSLDGRAAWQTSPLTSLSWTTSGFLATRLGIRADDALAQRDPFLYGQRLQYTLGTGPGFSMTTSRRSFLDMAASYQQTGAITADDPRAIGVDTHEAFARTRFSYELSDNDAIGPELEYRYIHYYNALLDIFFNRGEADVHAGTALMLWTHAFGRRSVGRIGGGVTVASPPPIVGSDDTVVAPAARAGITFAGDRYDFMVDYAYTYTSLGSRIGFGQQHNALAQISFLPLRGGKYRDVVMTGVARFAVGNLPVALNPPLVVDPERPPPNIEGKLMTITAAAGARIDYPLLLGVQMYGAFDLEFLRASFDPPTVYGQNSGLRTIWTIGIAGTISTDRRQMVPPEPASEVRLGMEGSAARAALTRFDSAAAQTSLVGVERQMAPEFIAPDGPRSRSSREVDRQTTTENDSRSTLENDTQSTTGNDVSSTTENDRQTTVDREREAERARERDAERARKGQAAPAKGAPAAPGSKKPATPAGKDGAAKDQGAPKTPPGQGPAAPGPGAPGAPGAPGQGAPGEPGQSGGPGQGTPAEPGTTPSAPGQKAPSTPDQNAPQTPERPPASDTKQRPTAPSEPPTPTPRDVPPPSPTPPPLLR</sequence>
<dbReference type="OrthoDB" id="5495420at2"/>
<name>A0A0K1EHY3_CHOCO</name>
<dbReference type="Proteomes" id="UP000067626">
    <property type="component" value="Chromosome"/>
</dbReference>
<feature type="compositionally biased region" description="Basic and acidic residues" evidence="1">
    <location>
        <begin position="511"/>
        <end position="536"/>
    </location>
</feature>
<feature type="compositionally biased region" description="Basic and acidic residues" evidence="1">
    <location>
        <begin position="472"/>
        <end position="494"/>
    </location>
</feature>
<reference evidence="2 3" key="1">
    <citation type="submission" date="2015-07" db="EMBL/GenBank/DDBJ databases">
        <title>Genome analysis of myxobacterium Chondromyces crocatus Cm c5 reveals a high potential for natural compound synthesis and the genetic basis for the loss of fruiting body formation.</title>
        <authorList>
            <person name="Zaburannyi N."/>
            <person name="Bunk B."/>
            <person name="Maier J."/>
            <person name="Overmann J."/>
            <person name="Mueller R."/>
        </authorList>
    </citation>
    <scope>NUCLEOTIDE SEQUENCE [LARGE SCALE GENOMIC DNA]</scope>
    <source>
        <strain evidence="2 3">Cm c5</strain>
    </source>
</reference>